<name>A0A554NFW9_9EURY</name>
<evidence type="ECO:0000256" key="3">
    <source>
        <dbReference type="ARBA" id="ARBA00022989"/>
    </source>
</evidence>
<evidence type="ECO:0000256" key="4">
    <source>
        <dbReference type="ARBA" id="ARBA00023136"/>
    </source>
</evidence>
<protein>
    <submittedName>
        <fullName evidence="7">ABC transporter permease</fullName>
    </submittedName>
</protein>
<keyword evidence="8" id="KW-1185">Reference proteome</keyword>
<feature type="transmembrane region" description="Helical" evidence="5">
    <location>
        <begin position="288"/>
        <end position="306"/>
    </location>
</feature>
<keyword evidence="3 5" id="KW-1133">Transmembrane helix</keyword>
<evidence type="ECO:0000313" key="7">
    <source>
        <dbReference type="EMBL" id="TSD16279.1"/>
    </source>
</evidence>
<evidence type="ECO:0000313" key="8">
    <source>
        <dbReference type="Proteomes" id="UP000319894"/>
    </source>
</evidence>
<dbReference type="OrthoDB" id="51659at2157"/>
<dbReference type="InParanoid" id="A0A554NFW9"/>
<accession>A0A554NFW9</accession>
<gene>
    <name evidence="7" type="ORF">DP107_01325</name>
</gene>
<dbReference type="InterPro" id="IPR051328">
    <property type="entry name" value="T7SS_ABC-Transporter"/>
</dbReference>
<dbReference type="PANTHER" id="PTHR43077:SF10">
    <property type="entry name" value="TRANSPORT PERMEASE PROTEIN"/>
    <property type="match status" value="1"/>
</dbReference>
<dbReference type="InterPro" id="IPR013525">
    <property type="entry name" value="ABC2_TM"/>
</dbReference>
<dbReference type="EMBL" id="QMDX01000001">
    <property type="protein sequence ID" value="TSD16279.1"/>
    <property type="molecule type" value="Genomic_DNA"/>
</dbReference>
<keyword evidence="4 5" id="KW-0472">Membrane</keyword>
<dbReference type="PANTHER" id="PTHR43077">
    <property type="entry name" value="TRANSPORT PERMEASE YVFS-RELATED"/>
    <property type="match status" value="1"/>
</dbReference>
<dbReference type="Pfam" id="PF12698">
    <property type="entry name" value="ABC2_membrane_3"/>
    <property type="match status" value="1"/>
</dbReference>
<feature type="transmembrane region" description="Helical" evidence="5">
    <location>
        <begin position="173"/>
        <end position="198"/>
    </location>
</feature>
<comment type="subcellular location">
    <subcellularLocation>
        <location evidence="1">Membrane</location>
        <topology evidence="1">Multi-pass membrane protein</topology>
    </subcellularLocation>
</comment>
<feature type="domain" description="ABC-2 type transporter transmembrane" evidence="6">
    <location>
        <begin position="32"/>
        <end position="306"/>
    </location>
</feature>
<comment type="caution">
    <text evidence="7">The sequence shown here is derived from an EMBL/GenBank/DDBJ whole genome shotgun (WGS) entry which is preliminary data.</text>
</comment>
<dbReference type="GO" id="GO:0140359">
    <property type="term" value="F:ABC-type transporter activity"/>
    <property type="evidence" value="ECO:0007669"/>
    <property type="project" value="InterPro"/>
</dbReference>
<feature type="transmembrane region" description="Helical" evidence="5">
    <location>
        <begin position="228"/>
        <end position="251"/>
    </location>
</feature>
<dbReference type="AlphaFoldDB" id="A0A554NFW9"/>
<feature type="transmembrane region" description="Helical" evidence="5">
    <location>
        <begin position="24"/>
        <end position="46"/>
    </location>
</feature>
<dbReference type="RefSeq" id="WP_144260780.1">
    <property type="nucleotide sequence ID" value="NZ_QMDX01000001.1"/>
</dbReference>
<feature type="transmembrane region" description="Helical" evidence="5">
    <location>
        <begin position="326"/>
        <end position="347"/>
    </location>
</feature>
<evidence type="ECO:0000256" key="2">
    <source>
        <dbReference type="ARBA" id="ARBA00022692"/>
    </source>
</evidence>
<keyword evidence="2 5" id="KW-0812">Transmembrane</keyword>
<dbReference type="GO" id="GO:0016020">
    <property type="term" value="C:membrane"/>
    <property type="evidence" value="ECO:0007669"/>
    <property type="project" value="UniProtKB-SubCell"/>
</dbReference>
<sequence>MGWAVRVRGVVARRDLTSLTREKTIVLALAIQLFVAAFSSFLVVGLTSLYDPSAVQGQVTVGVTGDAGDGLVAATAGQDGLATVRFDSREAASQAFDSGRVDALVRAEHYTDDGGTRVRITATAPAESFRGTLIVAQLREGLESLERGERQARSQYLDDPVIPLPDEVGASPYFGFSYTVLVPLLLFLPVFIAGSVAVDVVTEEIERGTLELLQVAPLSLTAIVDGKALGAVLLGPLQAAAWMVLLTLNGIEIANVGALLALTVGLALALVAVGIGLGLVVRERQRAQLLYSLGILGAFAAAALLPEHPATTAALLAIDSPGRLSYVLVGVYLVIGLGVALGVRSLVSRVDAEGL</sequence>
<evidence type="ECO:0000256" key="1">
    <source>
        <dbReference type="ARBA" id="ARBA00004141"/>
    </source>
</evidence>
<organism evidence="7 8">
    <name type="scientific">Haloglomus irregulare</name>
    <dbReference type="NCBI Taxonomy" id="2234134"/>
    <lineage>
        <taxon>Archaea</taxon>
        <taxon>Methanobacteriati</taxon>
        <taxon>Methanobacteriota</taxon>
        <taxon>Stenosarchaea group</taxon>
        <taxon>Halobacteria</taxon>
        <taxon>Halobacteriales</taxon>
        <taxon>Natronomonadaceae</taxon>
        <taxon>Haloglomus</taxon>
    </lineage>
</organism>
<dbReference type="Proteomes" id="UP000319894">
    <property type="component" value="Unassembled WGS sequence"/>
</dbReference>
<evidence type="ECO:0000259" key="6">
    <source>
        <dbReference type="Pfam" id="PF12698"/>
    </source>
</evidence>
<feature type="transmembrane region" description="Helical" evidence="5">
    <location>
        <begin position="257"/>
        <end position="281"/>
    </location>
</feature>
<reference evidence="7 8" key="1">
    <citation type="submission" date="2018-06" db="EMBL/GenBank/DDBJ databases">
        <title>Natronomonas sp. F16-60 a new haloarchaeon isolated from a solar saltern of Isla Cristina, Huelva, Spain.</title>
        <authorList>
            <person name="Duran-Viseras A."/>
            <person name="Sanchez-Porro C."/>
            <person name="Ventosa A."/>
        </authorList>
    </citation>
    <scope>NUCLEOTIDE SEQUENCE [LARGE SCALE GENOMIC DNA]</scope>
    <source>
        <strain evidence="7 8">F16-60</strain>
    </source>
</reference>
<proteinExistence type="predicted"/>
<evidence type="ECO:0000256" key="5">
    <source>
        <dbReference type="SAM" id="Phobius"/>
    </source>
</evidence>